<evidence type="ECO:0000313" key="7">
    <source>
        <dbReference type="EMBL" id="CDW81315.1"/>
    </source>
</evidence>
<dbReference type="NCBIfam" id="TIGR00231">
    <property type="entry name" value="small_GTP"/>
    <property type="match status" value="1"/>
</dbReference>
<comment type="similarity">
    <text evidence="1 4">Belongs to the TRAFAC class TrmE-Era-EngA-EngB-Septin-like GTPase superfamily. Era GTPase family.</text>
</comment>
<name>A0A078AG89_STYLE</name>
<evidence type="ECO:0000259" key="6">
    <source>
        <dbReference type="PROSITE" id="PS51713"/>
    </source>
</evidence>
<dbReference type="EMBL" id="CCKQ01009806">
    <property type="protein sequence ID" value="CDW81315.1"/>
    <property type="molecule type" value="Genomic_DNA"/>
</dbReference>
<dbReference type="GO" id="GO:0000028">
    <property type="term" value="P:ribosomal small subunit assembly"/>
    <property type="evidence" value="ECO:0007669"/>
    <property type="project" value="TreeGrafter"/>
</dbReference>
<evidence type="ECO:0000256" key="5">
    <source>
        <dbReference type="SAM" id="MobiDB-lite"/>
    </source>
</evidence>
<dbReference type="GO" id="GO:0019843">
    <property type="term" value="F:rRNA binding"/>
    <property type="evidence" value="ECO:0007669"/>
    <property type="project" value="TreeGrafter"/>
</dbReference>
<feature type="domain" description="Era-type G" evidence="6">
    <location>
        <begin position="117"/>
        <end position="329"/>
    </location>
</feature>
<feature type="region of interest" description="G1" evidence="4">
    <location>
        <begin position="125"/>
        <end position="132"/>
    </location>
</feature>
<dbReference type="InterPro" id="IPR009019">
    <property type="entry name" value="KH_sf_prok-type"/>
</dbReference>
<dbReference type="PRINTS" id="PR00326">
    <property type="entry name" value="GTP1OBG"/>
</dbReference>
<organism evidence="7 8">
    <name type="scientific">Stylonychia lemnae</name>
    <name type="common">Ciliate</name>
    <dbReference type="NCBI Taxonomy" id="5949"/>
    <lineage>
        <taxon>Eukaryota</taxon>
        <taxon>Sar</taxon>
        <taxon>Alveolata</taxon>
        <taxon>Ciliophora</taxon>
        <taxon>Intramacronucleata</taxon>
        <taxon>Spirotrichea</taxon>
        <taxon>Stichotrichia</taxon>
        <taxon>Sporadotrichida</taxon>
        <taxon>Oxytrichidae</taxon>
        <taxon>Stylonychinae</taxon>
        <taxon>Stylonychia</taxon>
    </lineage>
</organism>
<dbReference type="InterPro" id="IPR005662">
    <property type="entry name" value="GTPase_Era-like"/>
</dbReference>
<keyword evidence="3 4" id="KW-0342">GTP-binding</keyword>
<dbReference type="SUPFAM" id="SSF54814">
    <property type="entry name" value="Prokaryotic type KH domain (KH-domain type II)"/>
    <property type="match status" value="1"/>
</dbReference>
<dbReference type="PROSITE" id="PS51713">
    <property type="entry name" value="G_ERA"/>
    <property type="match status" value="1"/>
</dbReference>
<dbReference type="OrthoDB" id="8954335at2759"/>
<dbReference type="Gene3D" id="3.30.300.20">
    <property type="match status" value="1"/>
</dbReference>
<dbReference type="InterPro" id="IPR005225">
    <property type="entry name" value="Small_GTP-bd"/>
</dbReference>
<dbReference type="InParanoid" id="A0A078AG89"/>
<dbReference type="Pfam" id="PF01926">
    <property type="entry name" value="MMR_HSR1"/>
    <property type="match status" value="1"/>
</dbReference>
<keyword evidence="2 4" id="KW-0547">Nucleotide-binding</keyword>
<dbReference type="HAMAP" id="MF_00367">
    <property type="entry name" value="GTPase_Era"/>
    <property type="match status" value="1"/>
</dbReference>
<evidence type="ECO:0000256" key="4">
    <source>
        <dbReference type="PROSITE-ProRule" id="PRU01050"/>
    </source>
</evidence>
<dbReference type="InterPro" id="IPR027417">
    <property type="entry name" value="P-loop_NTPase"/>
</dbReference>
<evidence type="ECO:0000256" key="1">
    <source>
        <dbReference type="ARBA" id="ARBA00007921"/>
    </source>
</evidence>
<protein>
    <submittedName>
        <fullName evidence="7">Gtpase era</fullName>
    </submittedName>
</protein>
<dbReference type="InterPro" id="IPR030388">
    <property type="entry name" value="G_ERA_dom"/>
</dbReference>
<reference evidence="7 8" key="1">
    <citation type="submission" date="2014-06" db="EMBL/GenBank/DDBJ databases">
        <authorList>
            <person name="Swart Estienne"/>
        </authorList>
    </citation>
    <scope>NUCLEOTIDE SEQUENCE [LARGE SCALE GENOMIC DNA]</scope>
    <source>
        <strain evidence="7 8">130c</strain>
    </source>
</reference>
<feature type="region of interest" description="G3" evidence="4">
    <location>
        <begin position="174"/>
        <end position="177"/>
    </location>
</feature>
<feature type="region of interest" description="G2" evidence="4">
    <location>
        <begin position="151"/>
        <end position="155"/>
    </location>
</feature>
<dbReference type="GO" id="GO:0005525">
    <property type="term" value="F:GTP binding"/>
    <property type="evidence" value="ECO:0007669"/>
    <property type="project" value="UniProtKB-UniRule"/>
</dbReference>
<evidence type="ECO:0000313" key="8">
    <source>
        <dbReference type="Proteomes" id="UP000039865"/>
    </source>
</evidence>
<dbReference type="Gene3D" id="3.40.50.300">
    <property type="entry name" value="P-loop containing nucleotide triphosphate hydrolases"/>
    <property type="match status" value="1"/>
</dbReference>
<dbReference type="PANTHER" id="PTHR42698">
    <property type="entry name" value="GTPASE ERA"/>
    <property type="match status" value="1"/>
</dbReference>
<dbReference type="GO" id="GO:0043024">
    <property type="term" value="F:ribosomal small subunit binding"/>
    <property type="evidence" value="ECO:0007669"/>
    <property type="project" value="TreeGrafter"/>
</dbReference>
<keyword evidence="8" id="KW-1185">Reference proteome</keyword>
<dbReference type="CDD" id="cd04163">
    <property type="entry name" value="Era"/>
    <property type="match status" value="1"/>
</dbReference>
<dbReference type="SUPFAM" id="SSF52540">
    <property type="entry name" value="P-loop containing nucleoside triphosphate hydrolases"/>
    <property type="match status" value="1"/>
</dbReference>
<sequence length="475" mass="54993">MALILLNFRKFSQVSRIVKYASKKQKDTLYKREKNENENKLYDGYNSQNTDFLEIRRPKPETLELKPVQHPINLYEKDANIVSYKVPPKNLTPYYQVPMEALAMLNMGKFESPLGAKTNEICIIGAPNAGKSSILNYITERDISAVSNKYNTTDEAIIGVYTDIESKVQLAMTDTPGITKASDSMRSKLLVTKAWDKLEENDMVMFVVDSAKKLDFEVKQSIQRLKEIQIDPQHQKILDALLDDSFTEQKYKEGFYEMNDQEKAFQTYNLPSVLVLNKVDLITNKQKLRDLQNELEDLGNFEKIFHVSAQTGFGMDQLRNYLMSKAKDKPWQYHPEQKSKQSEVDKVEESMKQAIFEKFFKEIPYQIGIKCTGWVPKLNGELRVDIALDVKNDIQKGMLLGERGRIIKDVRERATQILIEKIQRPVSMFVEIKVRRNSIDVQNKFDKMEGVIQKKQKPSLTSEIKPIPLQQQQQQ</sequence>
<dbReference type="AlphaFoldDB" id="A0A078AG89"/>
<dbReference type="OMA" id="YVIDHRL"/>
<dbReference type="Proteomes" id="UP000039865">
    <property type="component" value="Unassembled WGS sequence"/>
</dbReference>
<evidence type="ECO:0000256" key="3">
    <source>
        <dbReference type="ARBA" id="ARBA00023134"/>
    </source>
</evidence>
<gene>
    <name evidence="7" type="primary">Contig15644.g16665</name>
    <name evidence="7" type="ORF">STYLEM_10330</name>
</gene>
<proteinExistence type="inferred from homology"/>
<feature type="region of interest" description="G5" evidence="4">
    <location>
        <begin position="307"/>
        <end position="309"/>
    </location>
</feature>
<dbReference type="InterPro" id="IPR006073">
    <property type="entry name" value="GTP-bd"/>
</dbReference>
<feature type="region of interest" description="Disordered" evidence="5">
    <location>
        <begin position="452"/>
        <end position="475"/>
    </location>
</feature>
<dbReference type="FunCoup" id="A0A078AG89">
    <property type="interactions" value="460"/>
</dbReference>
<dbReference type="CDD" id="cd22534">
    <property type="entry name" value="KH-II_Era"/>
    <property type="match status" value="1"/>
</dbReference>
<dbReference type="PANTHER" id="PTHR42698:SF1">
    <property type="entry name" value="GTPASE ERA, MITOCHONDRIAL"/>
    <property type="match status" value="1"/>
</dbReference>
<dbReference type="InterPro" id="IPR015946">
    <property type="entry name" value="KH_dom-like_a/b"/>
</dbReference>
<feature type="region of interest" description="G4" evidence="4">
    <location>
        <begin position="277"/>
        <end position="280"/>
    </location>
</feature>
<accession>A0A078AG89</accession>
<evidence type="ECO:0000256" key="2">
    <source>
        <dbReference type="ARBA" id="ARBA00022741"/>
    </source>
</evidence>